<dbReference type="OrthoDB" id="1918685at2759"/>
<dbReference type="AlphaFoldDB" id="A0A7J6NUH9"/>
<dbReference type="SUPFAM" id="SSF54160">
    <property type="entry name" value="Chromo domain-like"/>
    <property type="match status" value="1"/>
</dbReference>
<evidence type="ECO:0000256" key="3">
    <source>
        <dbReference type="SAM" id="MobiDB-lite"/>
    </source>
</evidence>
<feature type="region of interest" description="Disordered" evidence="3">
    <location>
        <begin position="523"/>
        <end position="542"/>
    </location>
</feature>
<dbReference type="PANTHER" id="PTHR22812">
    <property type="entry name" value="CHROMOBOX PROTEIN"/>
    <property type="match status" value="1"/>
</dbReference>
<dbReference type="EMBL" id="JABANP010000183">
    <property type="protein sequence ID" value="KAF4687523.1"/>
    <property type="molecule type" value="Genomic_DNA"/>
</dbReference>
<evidence type="ECO:0000259" key="5">
    <source>
        <dbReference type="PROSITE" id="PS50013"/>
    </source>
</evidence>
<dbReference type="Pfam" id="PF00385">
    <property type="entry name" value="Chromo"/>
    <property type="match status" value="1"/>
</dbReference>
<protein>
    <recommendedName>
        <fullName evidence="5">Chromo domain-containing protein</fullName>
    </recommendedName>
</protein>
<dbReference type="InterPro" id="IPR000953">
    <property type="entry name" value="Chromo/chromo_shadow_dom"/>
</dbReference>
<feature type="compositionally biased region" description="Low complexity" evidence="3">
    <location>
        <begin position="381"/>
        <end position="391"/>
    </location>
</feature>
<dbReference type="InterPro" id="IPR016197">
    <property type="entry name" value="Chromo-like_dom_sf"/>
</dbReference>
<dbReference type="GO" id="GO:0005634">
    <property type="term" value="C:nucleus"/>
    <property type="evidence" value="ECO:0007669"/>
    <property type="project" value="UniProtKB-SubCell"/>
</dbReference>
<dbReference type="PROSITE" id="PS00598">
    <property type="entry name" value="CHROMO_1"/>
    <property type="match status" value="1"/>
</dbReference>
<dbReference type="InterPro" id="IPR051219">
    <property type="entry name" value="Heterochromatin_chromo-domain"/>
</dbReference>
<evidence type="ECO:0000256" key="1">
    <source>
        <dbReference type="ARBA" id="ARBA00004123"/>
    </source>
</evidence>
<organism evidence="6 7">
    <name type="scientific">Perkinsus olseni</name>
    <name type="common">Perkinsus atlanticus</name>
    <dbReference type="NCBI Taxonomy" id="32597"/>
    <lineage>
        <taxon>Eukaryota</taxon>
        <taxon>Sar</taxon>
        <taxon>Alveolata</taxon>
        <taxon>Perkinsozoa</taxon>
        <taxon>Perkinsea</taxon>
        <taxon>Perkinsida</taxon>
        <taxon>Perkinsidae</taxon>
        <taxon>Perkinsus</taxon>
    </lineage>
</organism>
<keyword evidence="4" id="KW-0812">Transmembrane</keyword>
<dbReference type="Gene3D" id="2.40.50.40">
    <property type="match status" value="1"/>
</dbReference>
<comment type="caution">
    <text evidence="6">The sequence shown here is derived from an EMBL/GenBank/DDBJ whole genome shotgun (WGS) entry which is preliminary data.</text>
</comment>
<dbReference type="PROSITE" id="PS50013">
    <property type="entry name" value="CHROMO_2"/>
    <property type="match status" value="1"/>
</dbReference>
<proteinExistence type="predicted"/>
<dbReference type="InterPro" id="IPR023779">
    <property type="entry name" value="Chromodomain_CS"/>
</dbReference>
<dbReference type="InterPro" id="IPR023780">
    <property type="entry name" value="Chromo_domain"/>
</dbReference>
<dbReference type="SMART" id="SM00298">
    <property type="entry name" value="CHROMO"/>
    <property type="match status" value="1"/>
</dbReference>
<evidence type="ECO:0000313" key="6">
    <source>
        <dbReference type="EMBL" id="KAF4687523.1"/>
    </source>
</evidence>
<dbReference type="Proteomes" id="UP000541610">
    <property type="component" value="Unassembled WGS sequence"/>
</dbReference>
<feature type="domain" description="Chromo" evidence="5">
    <location>
        <begin position="272"/>
        <end position="317"/>
    </location>
</feature>
<feature type="transmembrane region" description="Helical" evidence="4">
    <location>
        <begin position="651"/>
        <end position="674"/>
    </location>
</feature>
<evidence type="ECO:0000256" key="2">
    <source>
        <dbReference type="ARBA" id="ARBA00023242"/>
    </source>
</evidence>
<feature type="region of interest" description="Disordered" evidence="3">
    <location>
        <begin position="331"/>
        <end position="391"/>
    </location>
</feature>
<feature type="transmembrane region" description="Helical" evidence="4">
    <location>
        <begin position="612"/>
        <end position="631"/>
    </location>
</feature>
<feature type="transmembrane region" description="Helical" evidence="4">
    <location>
        <begin position="573"/>
        <end position="592"/>
    </location>
</feature>
<sequence length="859" mass="93670">MSITKDRIDDIAQLAVGVSFDFDSNQWIAKFGSTINIFPLPNRVAETSSEEDLGGALAGMSVPKYPFEQVVSLRRALGRFRKNHAVKKSEKSPHFEIILQTFDHQANKCEQHDIFIYSPEKGSLEICGKKERTPTKRRTSTPTEARPQKRIATEERVAPRDDKSSAPSPPPSEAKANYPVLSAEIGVKSVHTVSDYRVQDREEQYLITGKIGSAGPLENWWIRLENVAGNQSAISKLKNYRKNYIYRNNAARKAEAQDLQEDDADEDEDQEYEVECLLDVRVVGKKEEFLVKWKDYPPAENTWEPIANLTGVEASELEQCRQKQAYLIVPKSSRSAPSGKMEVNAEPSKSIAEDQAAHSKDFAGETSGTAAKAGSADEARQSAAAAVAEEEGPSGVVEVVGAFEEVSYQPHGQEQVDLPPTGDTRPPVDDAIMGEMVGSDGGGAEDDGDVIFEDVVVDEGPHEGVNLSFDSIFPIEYLVIVSFRLDFSVAASLRLEYLLVLVFLNLSSVFVWASTAPVEDLSDDDDSTPTLIARQNAPPAEPPVSRSAACLAVVACLSQYVTFLDGLVADGRWAPFYLAAVYSIGVLMIIFLKPSSGGGLGALRESSPRSCLSLLAVCFLWSVLVGIVDPSRPRTVTEIDPSVDVAVPPPVLLLLGILCAAGGASVRFPVPVFLTRIFSSVPASSMQTIVTNASTLGCFLLLKSVYDRHSLGPVTLLLLRKLMGPFCNAMASLHGVCEDLHVLVKSSGGRRKWKIPTVVMLGHIFTAVLFIGRDAELSEIWKYSSRIYHMAVENVDWDVVRQNEEVAKSIISDAKIEKSLETMEATGDVKVGAIVSENITRVAEVTPHDGDKKVNADLK</sequence>
<evidence type="ECO:0000313" key="7">
    <source>
        <dbReference type="Proteomes" id="UP000541610"/>
    </source>
</evidence>
<feature type="compositionally biased region" description="Basic and acidic residues" evidence="3">
    <location>
        <begin position="151"/>
        <end position="164"/>
    </location>
</feature>
<gene>
    <name evidence="6" type="ORF">FOZ60_003845</name>
</gene>
<feature type="region of interest" description="Disordered" evidence="3">
    <location>
        <begin position="126"/>
        <end position="177"/>
    </location>
</feature>
<evidence type="ECO:0000256" key="4">
    <source>
        <dbReference type="SAM" id="Phobius"/>
    </source>
</evidence>
<comment type="subcellular location">
    <subcellularLocation>
        <location evidence="1">Nucleus</location>
    </subcellularLocation>
</comment>
<dbReference type="CDD" id="cd00024">
    <property type="entry name" value="CD_CSD"/>
    <property type="match status" value="1"/>
</dbReference>
<accession>A0A7J6NUH9</accession>
<keyword evidence="4" id="KW-1133">Transmembrane helix</keyword>
<name>A0A7J6NUH9_PEROL</name>
<reference evidence="6 7" key="1">
    <citation type="submission" date="2020-04" db="EMBL/GenBank/DDBJ databases">
        <title>Perkinsus olseni comparative genomics.</title>
        <authorList>
            <person name="Bogema D.R."/>
        </authorList>
    </citation>
    <scope>NUCLEOTIDE SEQUENCE [LARGE SCALE GENOMIC DNA]</scope>
    <source>
        <strain evidence="6">00978-12</strain>
    </source>
</reference>
<feature type="compositionally biased region" description="Basic and acidic residues" evidence="3">
    <location>
        <begin position="351"/>
        <end position="363"/>
    </location>
</feature>
<keyword evidence="2" id="KW-0539">Nucleus</keyword>
<keyword evidence="4" id="KW-0472">Membrane</keyword>